<name>A0ABD2QMA9_9PLAT</name>
<evidence type="ECO:0000256" key="5">
    <source>
        <dbReference type="PROSITE-ProRule" id="PRU00108"/>
    </source>
</evidence>
<dbReference type="PANTHER" id="PTHR24329:SF337">
    <property type="entry name" value="ARISTALESS RELATED HOMEOBOX"/>
    <property type="match status" value="1"/>
</dbReference>
<reference evidence="9 10" key="1">
    <citation type="submission" date="2024-11" db="EMBL/GenBank/DDBJ databases">
        <title>Adaptive evolution of stress response genes in parasites aligns with host niche diversity.</title>
        <authorList>
            <person name="Hahn C."/>
            <person name="Resl P."/>
        </authorList>
    </citation>
    <scope>NUCLEOTIDE SEQUENCE [LARGE SCALE GENOMIC DNA]</scope>
    <source>
        <strain evidence="9">EGGRZ-B1_66</strain>
        <tissue evidence="9">Body</tissue>
    </source>
</reference>
<keyword evidence="3 5" id="KW-0371">Homeobox</keyword>
<dbReference type="SUPFAM" id="SSF46689">
    <property type="entry name" value="Homeodomain-like"/>
    <property type="match status" value="1"/>
</dbReference>
<evidence type="ECO:0000256" key="3">
    <source>
        <dbReference type="ARBA" id="ARBA00023155"/>
    </source>
</evidence>
<dbReference type="InterPro" id="IPR001356">
    <property type="entry name" value="HD"/>
</dbReference>
<dbReference type="InterPro" id="IPR017970">
    <property type="entry name" value="Homeobox_CS"/>
</dbReference>
<keyword evidence="10" id="KW-1185">Reference proteome</keyword>
<dbReference type="InterPro" id="IPR050649">
    <property type="entry name" value="Paired_Homeobox_TFs"/>
</dbReference>
<feature type="DNA-binding region" description="Homeobox" evidence="5">
    <location>
        <begin position="47"/>
        <end position="106"/>
    </location>
</feature>
<feature type="region of interest" description="Disordered" evidence="7">
    <location>
        <begin position="129"/>
        <end position="179"/>
    </location>
</feature>
<dbReference type="AlphaFoldDB" id="A0ABD2QMA9"/>
<feature type="compositionally biased region" description="Polar residues" evidence="7">
    <location>
        <begin position="42"/>
        <end position="51"/>
    </location>
</feature>
<dbReference type="Proteomes" id="UP001626550">
    <property type="component" value="Unassembled WGS sequence"/>
</dbReference>
<dbReference type="InterPro" id="IPR009057">
    <property type="entry name" value="Homeodomain-like_sf"/>
</dbReference>
<dbReference type="Pfam" id="PF00046">
    <property type="entry name" value="Homeodomain"/>
    <property type="match status" value="1"/>
</dbReference>
<dbReference type="GO" id="GO:0003677">
    <property type="term" value="F:DNA binding"/>
    <property type="evidence" value="ECO:0007669"/>
    <property type="project" value="UniProtKB-UniRule"/>
</dbReference>
<keyword evidence="2 5" id="KW-0238">DNA-binding</keyword>
<dbReference type="PANTHER" id="PTHR24329">
    <property type="entry name" value="HOMEOBOX PROTEIN ARISTALESS"/>
    <property type="match status" value="1"/>
</dbReference>
<feature type="compositionally biased region" description="Basic and acidic residues" evidence="7">
    <location>
        <begin position="149"/>
        <end position="170"/>
    </location>
</feature>
<dbReference type="GO" id="GO:0005634">
    <property type="term" value="C:nucleus"/>
    <property type="evidence" value="ECO:0007669"/>
    <property type="project" value="UniProtKB-SubCell"/>
</dbReference>
<evidence type="ECO:0000256" key="7">
    <source>
        <dbReference type="SAM" id="MobiDB-lite"/>
    </source>
</evidence>
<evidence type="ECO:0000259" key="8">
    <source>
        <dbReference type="PROSITE" id="PS50071"/>
    </source>
</evidence>
<dbReference type="SMART" id="SM00389">
    <property type="entry name" value="HOX"/>
    <property type="match status" value="1"/>
</dbReference>
<evidence type="ECO:0000256" key="1">
    <source>
        <dbReference type="ARBA" id="ARBA00004123"/>
    </source>
</evidence>
<protein>
    <submittedName>
        <fullName evidence="9">Homeobox protein aristaless-like 3</fullName>
    </submittedName>
</protein>
<dbReference type="CDD" id="cd00086">
    <property type="entry name" value="homeodomain"/>
    <property type="match status" value="1"/>
</dbReference>
<evidence type="ECO:0000256" key="4">
    <source>
        <dbReference type="ARBA" id="ARBA00023242"/>
    </source>
</evidence>
<gene>
    <name evidence="9" type="primary">ALX3</name>
    <name evidence="9" type="ORF">Ciccas_000704</name>
</gene>
<dbReference type="Gene3D" id="1.10.10.60">
    <property type="entry name" value="Homeodomain-like"/>
    <property type="match status" value="1"/>
</dbReference>
<evidence type="ECO:0000256" key="2">
    <source>
        <dbReference type="ARBA" id="ARBA00023125"/>
    </source>
</evidence>
<comment type="caution">
    <text evidence="9">The sequence shown here is derived from an EMBL/GenBank/DDBJ whole genome shotgun (WGS) entry which is preliminary data.</text>
</comment>
<feature type="region of interest" description="Disordered" evidence="7">
    <location>
        <begin position="1"/>
        <end position="51"/>
    </location>
</feature>
<evidence type="ECO:0000313" key="9">
    <source>
        <dbReference type="EMBL" id="KAL3320629.1"/>
    </source>
</evidence>
<feature type="compositionally biased region" description="Acidic residues" evidence="7">
    <location>
        <begin position="13"/>
        <end position="28"/>
    </location>
</feature>
<keyword evidence="4 5" id="KW-0539">Nucleus</keyword>
<sequence>MYCLTGAKSGVGEEVDIEAEAEASETDSQEAGSEPKRPRLSPSVQGSRRCRTTFSEAQVSMLEAAFQKHPYPDVQEQERLSSETDLAADKVQVWFSNRRARWRKQMLSQSAPSPGLANLLAFQKIPECEPPRRAPKASSFSAESLMASDEPKREVEVGKSNGIHEAEQRESTGAPSSNWLLNQFMQAMRAKP</sequence>
<dbReference type="PROSITE" id="PS50071">
    <property type="entry name" value="HOMEOBOX_2"/>
    <property type="match status" value="1"/>
</dbReference>
<dbReference type="PROSITE" id="PS00027">
    <property type="entry name" value="HOMEOBOX_1"/>
    <property type="match status" value="1"/>
</dbReference>
<evidence type="ECO:0000313" key="10">
    <source>
        <dbReference type="Proteomes" id="UP001626550"/>
    </source>
</evidence>
<accession>A0ABD2QMA9</accession>
<feature type="domain" description="Homeobox" evidence="8">
    <location>
        <begin position="45"/>
        <end position="105"/>
    </location>
</feature>
<comment type="subcellular location">
    <subcellularLocation>
        <location evidence="1 5 6">Nucleus</location>
    </subcellularLocation>
</comment>
<organism evidence="9 10">
    <name type="scientific">Cichlidogyrus casuarinus</name>
    <dbReference type="NCBI Taxonomy" id="1844966"/>
    <lineage>
        <taxon>Eukaryota</taxon>
        <taxon>Metazoa</taxon>
        <taxon>Spiralia</taxon>
        <taxon>Lophotrochozoa</taxon>
        <taxon>Platyhelminthes</taxon>
        <taxon>Monogenea</taxon>
        <taxon>Monopisthocotylea</taxon>
        <taxon>Dactylogyridea</taxon>
        <taxon>Ancyrocephalidae</taxon>
        <taxon>Cichlidogyrus</taxon>
    </lineage>
</organism>
<proteinExistence type="predicted"/>
<evidence type="ECO:0000256" key="6">
    <source>
        <dbReference type="RuleBase" id="RU000682"/>
    </source>
</evidence>
<dbReference type="EMBL" id="JBJKFK010000040">
    <property type="protein sequence ID" value="KAL3320629.1"/>
    <property type="molecule type" value="Genomic_DNA"/>
</dbReference>